<evidence type="ECO:0000313" key="2">
    <source>
        <dbReference type="EMBL" id="KAK7488662.1"/>
    </source>
</evidence>
<name>A0ABD0KNG9_9CAEN</name>
<comment type="caution">
    <text evidence="2">The sequence shown here is derived from an EMBL/GenBank/DDBJ whole genome shotgun (WGS) entry which is preliminary data.</text>
</comment>
<reference evidence="2 3" key="1">
    <citation type="journal article" date="2023" name="Sci. Data">
        <title>Genome assembly of the Korean intertidal mud-creeper Batillaria attramentaria.</title>
        <authorList>
            <person name="Patra A.K."/>
            <person name="Ho P.T."/>
            <person name="Jun S."/>
            <person name="Lee S.J."/>
            <person name="Kim Y."/>
            <person name="Won Y.J."/>
        </authorList>
    </citation>
    <scope>NUCLEOTIDE SEQUENCE [LARGE SCALE GENOMIC DNA]</scope>
    <source>
        <strain evidence="2">Wonlab-2016</strain>
    </source>
</reference>
<dbReference type="Proteomes" id="UP001519460">
    <property type="component" value="Unassembled WGS sequence"/>
</dbReference>
<protein>
    <submittedName>
        <fullName evidence="2">Uncharacterized protein</fullName>
    </submittedName>
</protein>
<organism evidence="2 3">
    <name type="scientific">Batillaria attramentaria</name>
    <dbReference type="NCBI Taxonomy" id="370345"/>
    <lineage>
        <taxon>Eukaryota</taxon>
        <taxon>Metazoa</taxon>
        <taxon>Spiralia</taxon>
        <taxon>Lophotrochozoa</taxon>
        <taxon>Mollusca</taxon>
        <taxon>Gastropoda</taxon>
        <taxon>Caenogastropoda</taxon>
        <taxon>Sorbeoconcha</taxon>
        <taxon>Cerithioidea</taxon>
        <taxon>Batillariidae</taxon>
        <taxon>Batillaria</taxon>
    </lineage>
</organism>
<gene>
    <name evidence="2" type="ORF">BaRGS_00020115</name>
</gene>
<evidence type="ECO:0000256" key="1">
    <source>
        <dbReference type="SAM" id="MobiDB-lite"/>
    </source>
</evidence>
<keyword evidence="3" id="KW-1185">Reference proteome</keyword>
<dbReference type="EMBL" id="JACVVK020000148">
    <property type="protein sequence ID" value="KAK7488662.1"/>
    <property type="molecule type" value="Genomic_DNA"/>
</dbReference>
<feature type="region of interest" description="Disordered" evidence="1">
    <location>
        <begin position="1"/>
        <end position="32"/>
    </location>
</feature>
<dbReference type="AlphaFoldDB" id="A0ABD0KNG9"/>
<proteinExistence type="predicted"/>
<feature type="compositionally biased region" description="Polar residues" evidence="1">
    <location>
        <begin position="15"/>
        <end position="24"/>
    </location>
</feature>
<accession>A0ABD0KNG9</accession>
<sequence length="109" mass="11968">MVENASLESAGLDASNKSTVASTEEQWRGRIQPYTHSKSAMMRIASPEMCGFARNGGIFPLMVGNVSLGSAEVVACRKTVARPSLIMIRTASPEMVCGFSRKQRKFYKY</sequence>
<evidence type="ECO:0000313" key="3">
    <source>
        <dbReference type="Proteomes" id="UP001519460"/>
    </source>
</evidence>